<protein>
    <recommendedName>
        <fullName evidence="4">Xylan 1,4-beta-xylosidase</fullName>
    </recommendedName>
</protein>
<organism evidence="2 3">
    <name type="scientific">Actinomadura namibiensis</name>
    <dbReference type="NCBI Taxonomy" id="182080"/>
    <lineage>
        <taxon>Bacteria</taxon>
        <taxon>Bacillati</taxon>
        <taxon>Actinomycetota</taxon>
        <taxon>Actinomycetes</taxon>
        <taxon>Streptosporangiales</taxon>
        <taxon>Thermomonosporaceae</taxon>
        <taxon>Actinomadura</taxon>
    </lineage>
</organism>
<accession>A0A7W3LJ72</accession>
<evidence type="ECO:0000256" key="1">
    <source>
        <dbReference type="SAM" id="Phobius"/>
    </source>
</evidence>
<feature type="transmembrane region" description="Helical" evidence="1">
    <location>
        <begin position="20"/>
        <end position="41"/>
    </location>
</feature>
<sequence>MALFRNRQGRHGRPRRRLFLIALAAALTGMLTSAIFIWLAGGRPDGTVRSLAAPAGEVAPGAPKGWPSWGFTHTQESVDRERGPQRALDALSGQPMPQVTPIMGWGVGNPQPRPGQYDWASLDRRMETIRQTRGTPVVTLCCGPDWMKGGAAGGTDWSRLEVAIQPRFFDDYARLAAEVARRYPDVKHYTVWNEFKGFWNPRANRWDHEGYTKLYNEVYKELKKVDSDIKVGGPYMVMNSNAPGVGPPSELRGSWGSMDQRNLDALKYWYEHKEGADFIAVDGHALPVQRDVRPNEFEVLTKFSDVTRWLRALGDEELPVWWAEWYVEPVPSDWTDERRGAVQVAAMMEFIRGGAASAFYWSPQTATGADCPGCLWSGPQAGGAPTPNLTNLQNFTRWFPPGTKLLNVKAADPAVRVLAQDKQMVMVNTTPQGKRAQIEGRPVDLGPYEVRWVAR</sequence>
<reference evidence="2 3" key="1">
    <citation type="submission" date="2020-08" db="EMBL/GenBank/DDBJ databases">
        <title>Genomic Encyclopedia of Type Strains, Phase IV (KMG-IV): sequencing the most valuable type-strain genomes for metagenomic binning, comparative biology and taxonomic classification.</title>
        <authorList>
            <person name="Goeker M."/>
        </authorList>
    </citation>
    <scope>NUCLEOTIDE SEQUENCE [LARGE SCALE GENOMIC DNA]</scope>
    <source>
        <strain evidence="2 3">DSM 44197</strain>
    </source>
</reference>
<keyword evidence="1" id="KW-0472">Membrane</keyword>
<dbReference type="RefSeq" id="WP_182841660.1">
    <property type="nucleotide sequence ID" value="NZ_BAAALP010000003.1"/>
</dbReference>
<evidence type="ECO:0000313" key="2">
    <source>
        <dbReference type="EMBL" id="MBA8949162.1"/>
    </source>
</evidence>
<dbReference type="InterPro" id="IPR051923">
    <property type="entry name" value="Glycosyl_Hydrolase_39"/>
</dbReference>
<dbReference type="PANTHER" id="PTHR12631">
    <property type="entry name" value="ALPHA-L-IDURONIDASE"/>
    <property type="match status" value="1"/>
</dbReference>
<keyword evidence="3" id="KW-1185">Reference proteome</keyword>
<name>A0A7W3LJ72_ACTNM</name>
<keyword evidence="1" id="KW-1133">Transmembrane helix</keyword>
<dbReference type="Proteomes" id="UP000572680">
    <property type="component" value="Unassembled WGS sequence"/>
</dbReference>
<gene>
    <name evidence="2" type="ORF">HNR61_000760</name>
</gene>
<comment type="caution">
    <text evidence="2">The sequence shown here is derived from an EMBL/GenBank/DDBJ whole genome shotgun (WGS) entry which is preliminary data.</text>
</comment>
<keyword evidence="1" id="KW-0812">Transmembrane</keyword>
<dbReference type="PANTHER" id="PTHR12631:SF10">
    <property type="entry name" value="BETA-XYLOSIDASE-LIKE PROTEIN-RELATED"/>
    <property type="match status" value="1"/>
</dbReference>
<dbReference type="GO" id="GO:0004553">
    <property type="term" value="F:hydrolase activity, hydrolyzing O-glycosyl compounds"/>
    <property type="evidence" value="ECO:0007669"/>
    <property type="project" value="TreeGrafter"/>
</dbReference>
<dbReference type="SUPFAM" id="SSF51445">
    <property type="entry name" value="(Trans)glycosidases"/>
    <property type="match status" value="1"/>
</dbReference>
<dbReference type="AlphaFoldDB" id="A0A7W3LJ72"/>
<dbReference type="EMBL" id="JACJIA010000001">
    <property type="protein sequence ID" value="MBA8949162.1"/>
    <property type="molecule type" value="Genomic_DNA"/>
</dbReference>
<proteinExistence type="predicted"/>
<dbReference type="InterPro" id="IPR017853">
    <property type="entry name" value="GH"/>
</dbReference>
<dbReference type="Gene3D" id="3.20.20.80">
    <property type="entry name" value="Glycosidases"/>
    <property type="match status" value="1"/>
</dbReference>
<evidence type="ECO:0000313" key="3">
    <source>
        <dbReference type="Proteomes" id="UP000572680"/>
    </source>
</evidence>
<evidence type="ECO:0008006" key="4">
    <source>
        <dbReference type="Google" id="ProtNLM"/>
    </source>
</evidence>